<dbReference type="AlphaFoldDB" id="A0AA40B6J9"/>
<accession>A0AA40B6J9</accession>
<keyword evidence="2" id="KW-1185">Reference proteome</keyword>
<evidence type="ECO:0008006" key="3">
    <source>
        <dbReference type="Google" id="ProtNLM"/>
    </source>
</evidence>
<reference evidence="1" key="1">
    <citation type="submission" date="2023-06" db="EMBL/GenBank/DDBJ databases">
        <title>Genome-scale phylogeny and comparative genomics of the fungal order Sordariales.</title>
        <authorList>
            <consortium name="Lawrence Berkeley National Laboratory"/>
            <person name="Hensen N."/>
            <person name="Bonometti L."/>
            <person name="Westerberg I."/>
            <person name="Brannstrom I.O."/>
            <person name="Guillou S."/>
            <person name="Cros-Aarteil S."/>
            <person name="Calhoun S."/>
            <person name="Haridas S."/>
            <person name="Kuo A."/>
            <person name="Mondo S."/>
            <person name="Pangilinan J."/>
            <person name="Riley R."/>
            <person name="LaButti K."/>
            <person name="Andreopoulos B."/>
            <person name="Lipzen A."/>
            <person name="Chen C."/>
            <person name="Yanf M."/>
            <person name="Daum C."/>
            <person name="Ng V."/>
            <person name="Clum A."/>
            <person name="Steindorff A."/>
            <person name="Ohm R."/>
            <person name="Martin F."/>
            <person name="Silar P."/>
            <person name="Natvig D."/>
            <person name="Lalanne C."/>
            <person name="Gautier V."/>
            <person name="Ament-velasquez S.L."/>
            <person name="Kruys A."/>
            <person name="Hutchinson M.I."/>
            <person name="Powell A.J."/>
            <person name="Barry K."/>
            <person name="Miller A.N."/>
            <person name="Grigoriev I.V."/>
            <person name="Debuchy R."/>
            <person name="Gladieux P."/>
            <person name="Thoren M.H."/>
            <person name="Johannesson H."/>
        </authorList>
    </citation>
    <scope>NUCLEOTIDE SEQUENCE</scope>
    <source>
        <strain evidence="1">SMH2392-1A</strain>
    </source>
</reference>
<dbReference type="RefSeq" id="XP_060301480.1">
    <property type="nucleotide sequence ID" value="XM_060433609.1"/>
</dbReference>
<evidence type="ECO:0000313" key="1">
    <source>
        <dbReference type="EMBL" id="KAK0728625.1"/>
    </source>
</evidence>
<gene>
    <name evidence="1" type="ORF">B0T26DRAFT_179061</name>
</gene>
<comment type="caution">
    <text evidence="1">The sequence shown here is derived from an EMBL/GenBank/DDBJ whole genome shotgun (WGS) entry which is preliminary data.</text>
</comment>
<evidence type="ECO:0000313" key="2">
    <source>
        <dbReference type="Proteomes" id="UP001172101"/>
    </source>
</evidence>
<dbReference type="GeneID" id="85316879"/>
<protein>
    <recommendedName>
        <fullName evidence="3">Aminoglycoside phosphotransferase domain-containing protein</fullName>
    </recommendedName>
</protein>
<dbReference type="EMBL" id="JAUIRO010000002">
    <property type="protein sequence ID" value="KAK0728625.1"/>
    <property type="molecule type" value="Genomic_DNA"/>
</dbReference>
<organism evidence="1 2">
    <name type="scientific">Lasiosphaeria miniovina</name>
    <dbReference type="NCBI Taxonomy" id="1954250"/>
    <lineage>
        <taxon>Eukaryota</taxon>
        <taxon>Fungi</taxon>
        <taxon>Dikarya</taxon>
        <taxon>Ascomycota</taxon>
        <taxon>Pezizomycotina</taxon>
        <taxon>Sordariomycetes</taxon>
        <taxon>Sordariomycetidae</taxon>
        <taxon>Sordariales</taxon>
        <taxon>Lasiosphaeriaceae</taxon>
        <taxon>Lasiosphaeria</taxon>
    </lineage>
</organism>
<name>A0AA40B6J9_9PEZI</name>
<proteinExistence type="predicted"/>
<dbReference type="Proteomes" id="UP001172101">
    <property type="component" value="Unassembled WGS sequence"/>
</dbReference>
<sequence>MSSRGSCGASCRRQIHLAPAAHQQSELTRFGRFRQNIHLVRHPLLDGPVVAKFAELLWQKPHFEAETAIPPVNPTPADRARLRHLTEDGHALRIFLAADAREQQRARTLTACRRLLNRLHALGIKHENRNKLNFLFRSNSL</sequence>